<keyword evidence="5" id="KW-0175">Coiled coil</keyword>
<evidence type="ECO:0000313" key="8">
    <source>
        <dbReference type="Proteomes" id="UP000031866"/>
    </source>
</evidence>
<dbReference type="RefSeq" id="WP_041898520.1">
    <property type="nucleotide sequence ID" value="NZ_CP010086.2"/>
</dbReference>
<protein>
    <submittedName>
        <fullName evidence="7">MerR family transcriptional regulator</fullName>
    </submittedName>
</protein>
<reference evidence="8" key="1">
    <citation type="submission" date="2014-12" db="EMBL/GenBank/DDBJ databases">
        <title>Genome sequence of Clostridium beijerinckii strain 59B.</title>
        <authorList>
            <person name="Little G.T."/>
            <person name="Minton N.P."/>
        </authorList>
    </citation>
    <scope>NUCLEOTIDE SEQUENCE [LARGE SCALE GENOMIC DNA]</scope>
    <source>
        <strain evidence="8">59B</strain>
    </source>
</reference>
<gene>
    <name evidence="7" type="ORF">LF65_04092</name>
</gene>
<dbReference type="InterPro" id="IPR009061">
    <property type="entry name" value="DNA-bd_dom_put_sf"/>
</dbReference>
<dbReference type="PANTHER" id="PTHR30204">
    <property type="entry name" value="REDOX-CYCLING DRUG-SENSING TRANSCRIPTIONAL ACTIVATOR SOXR"/>
    <property type="match status" value="1"/>
</dbReference>
<dbReference type="Pfam" id="PF13411">
    <property type="entry name" value="MerR_1"/>
    <property type="match status" value="1"/>
</dbReference>
<dbReference type="GO" id="GO:0003700">
    <property type="term" value="F:DNA-binding transcription factor activity"/>
    <property type="evidence" value="ECO:0007669"/>
    <property type="project" value="InterPro"/>
</dbReference>
<dbReference type="InterPro" id="IPR047057">
    <property type="entry name" value="MerR_fam"/>
</dbReference>
<evidence type="ECO:0000313" key="7">
    <source>
        <dbReference type="EMBL" id="AJH00634.1"/>
    </source>
</evidence>
<dbReference type="STRING" id="1520.LF65_04092"/>
<evidence type="ECO:0000259" key="6">
    <source>
        <dbReference type="PROSITE" id="PS50937"/>
    </source>
</evidence>
<dbReference type="PROSITE" id="PS50937">
    <property type="entry name" value="HTH_MERR_2"/>
    <property type="match status" value="1"/>
</dbReference>
<evidence type="ECO:0000256" key="2">
    <source>
        <dbReference type="ARBA" id="ARBA00023015"/>
    </source>
</evidence>
<dbReference type="KEGG" id="cbei:LF65_04092"/>
<dbReference type="SUPFAM" id="SSF46955">
    <property type="entry name" value="Putative DNA-binding domain"/>
    <property type="match status" value="1"/>
</dbReference>
<organism evidence="7 8">
    <name type="scientific">Clostridium beijerinckii</name>
    <name type="common">Clostridium MP</name>
    <dbReference type="NCBI Taxonomy" id="1520"/>
    <lineage>
        <taxon>Bacteria</taxon>
        <taxon>Bacillati</taxon>
        <taxon>Bacillota</taxon>
        <taxon>Clostridia</taxon>
        <taxon>Eubacteriales</taxon>
        <taxon>Clostridiaceae</taxon>
        <taxon>Clostridium</taxon>
    </lineage>
</organism>
<keyword evidence="1" id="KW-0678">Repressor</keyword>
<feature type="coiled-coil region" evidence="5">
    <location>
        <begin position="80"/>
        <end position="114"/>
    </location>
</feature>
<dbReference type="SMART" id="SM00422">
    <property type="entry name" value="HTH_MERR"/>
    <property type="match status" value="1"/>
</dbReference>
<dbReference type="OrthoDB" id="9773308at2"/>
<dbReference type="InterPro" id="IPR000551">
    <property type="entry name" value="MerR-type_HTH_dom"/>
</dbReference>
<name>A0A0B5QUP7_CLOBE</name>
<evidence type="ECO:0000256" key="1">
    <source>
        <dbReference type="ARBA" id="ARBA00022491"/>
    </source>
</evidence>
<dbReference type="Gene3D" id="1.10.1660.10">
    <property type="match status" value="1"/>
</dbReference>
<keyword evidence="3" id="KW-0238">DNA-binding</keyword>
<proteinExistence type="predicted"/>
<dbReference type="GO" id="GO:0003677">
    <property type="term" value="F:DNA binding"/>
    <property type="evidence" value="ECO:0007669"/>
    <property type="project" value="UniProtKB-KW"/>
</dbReference>
<evidence type="ECO:0000256" key="5">
    <source>
        <dbReference type="SAM" id="Coils"/>
    </source>
</evidence>
<feature type="domain" description="HTH merR-type" evidence="6">
    <location>
        <begin position="1"/>
        <end position="72"/>
    </location>
</feature>
<accession>A0A0B5QUP7</accession>
<dbReference type="Proteomes" id="UP000031866">
    <property type="component" value="Chromosome"/>
</dbReference>
<dbReference type="PROSITE" id="PS00552">
    <property type="entry name" value="HTH_MERR_1"/>
    <property type="match status" value="1"/>
</dbReference>
<evidence type="ECO:0000256" key="4">
    <source>
        <dbReference type="ARBA" id="ARBA00023163"/>
    </source>
</evidence>
<dbReference type="AlphaFoldDB" id="A0A0B5QUP7"/>
<dbReference type="EMBL" id="CP010086">
    <property type="protein sequence ID" value="AJH00634.1"/>
    <property type="molecule type" value="Genomic_DNA"/>
</dbReference>
<keyword evidence="2" id="KW-0805">Transcription regulation</keyword>
<keyword evidence="4" id="KW-0804">Transcription</keyword>
<dbReference type="PANTHER" id="PTHR30204:SF69">
    <property type="entry name" value="MERR-FAMILY TRANSCRIPTIONAL REGULATOR"/>
    <property type="match status" value="1"/>
</dbReference>
<evidence type="ECO:0000256" key="3">
    <source>
        <dbReference type="ARBA" id="ARBA00023125"/>
    </source>
</evidence>
<sequence>MSYKIGEIAKLTNLTTRTIRYYEELGLLGNKNNRVTGQLRVFENEDITRLKKIQLLKELGLTLDEIGQVIDLYFTDGRLLDGKRQVIQILESHIARAEEKINELNTFKMECKKNICRIEAIIKNNEDKFEK</sequence>